<name>A0A8T2BGU8_9BRAS</name>
<dbReference type="InterPro" id="IPR015720">
    <property type="entry name" value="Emp24-like"/>
</dbReference>
<evidence type="ECO:0000256" key="6">
    <source>
        <dbReference type="ARBA" id="ARBA00023054"/>
    </source>
</evidence>
<protein>
    <submittedName>
        <fullName evidence="9">GOLD domain</fullName>
    </submittedName>
</protein>
<evidence type="ECO:0000256" key="5">
    <source>
        <dbReference type="ARBA" id="ARBA00022989"/>
    </source>
</evidence>
<keyword evidence="4" id="KW-0732">Signal</keyword>
<organism evidence="9 10">
    <name type="scientific">Arabidopsis thaliana x Arabidopsis arenosa</name>
    <dbReference type="NCBI Taxonomy" id="1240361"/>
    <lineage>
        <taxon>Eukaryota</taxon>
        <taxon>Viridiplantae</taxon>
        <taxon>Streptophyta</taxon>
        <taxon>Embryophyta</taxon>
        <taxon>Tracheophyta</taxon>
        <taxon>Spermatophyta</taxon>
        <taxon>Magnoliopsida</taxon>
        <taxon>eudicotyledons</taxon>
        <taxon>Gunneridae</taxon>
        <taxon>Pentapetalae</taxon>
        <taxon>rosids</taxon>
        <taxon>malvids</taxon>
        <taxon>Brassicales</taxon>
        <taxon>Brassicaceae</taxon>
        <taxon>Camelineae</taxon>
        <taxon>Arabidopsis</taxon>
    </lineage>
</organism>
<dbReference type="Proteomes" id="UP000694240">
    <property type="component" value="Chromosome 7"/>
</dbReference>
<keyword evidence="7" id="KW-0472">Membrane</keyword>
<keyword evidence="5" id="KW-1133">Transmembrane helix</keyword>
<dbReference type="EMBL" id="JAEFBK010000007">
    <property type="protein sequence ID" value="KAG7585409.1"/>
    <property type="molecule type" value="Genomic_DNA"/>
</dbReference>
<sequence>MLASTSTGIIGCSRVEIELKKLDGAVEAIHENLIYLRNREAEVRIVSEKTNSRVAWYRIMSLGLCITEFVLEAIL</sequence>
<evidence type="ECO:0000256" key="7">
    <source>
        <dbReference type="ARBA" id="ARBA00023136"/>
    </source>
</evidence>
<comment type="caution">
    <text evidence="9">The sequence shown here is derived from an EMBL/GenBank/DDBJ whole genome shotgun (WGS) entry which is preliminary data.</text>
</comment>
<evidence type="ECO:0000256" key="4">
    <source>
        <dbReference type="ARBA" id="ARBA00022729"/>
    </source>
</evidence>
<evidence type="ECO:0000256" key="3">
    <source>
        <dbReference type="ARBA" id="ARBA00022692"/>
    </source>
</evidence>
<dbReference type="InterPro" id="IPR009038">
    <property type="entry name" value="GOLD_dom"/>
</dbReference>
<reference evidence="9 10" key="1">
    <citation type="submission" date="2020-12" db="EMBL/GenBank/DDBJ databases">
        <title>Concerted genomic and epigenomic changes stabilize Arabidopsis allopolyploids.</title>
        <authorList>
            <person name="Chen Z."/>
        </authorList>
    </citation>
    <scope>NUCLEOTIDE SEQUENCE [LARGE SCALE GENOMIC DNA]</scope>
    <source>
        <strain evidence="9">Allo738</strain>
        <tissue evidence="9">Leaf</tissue>
    </source>
</reference>
<evidence type="ECO:0000256" key="2">
    <source>
        <dbReference type="ARBA" id="ARBA00007104"/>
    </source>
</evidence>
<evidence type="ECO:0000256" key="1">
    <source>
        <dbReference type="ARBA" id="ARBA00004479"/>
    </source>
</evidence>
<dbReference type="GO" id="GO:0016020">
    <property type="term" value="C:membrane"/>
    <property type="evidence" value="ECO:0007669"/>
    <property type="project" value="UniProtKB-SubCell"/>
</dbReference>
<comment type="similarity">
    <text evidence="2">Belongs to the EMP24/GP25L family.</text>
</comment>
<evidence type="ECO:0000259" key="8">
    <source>
        <dbReference type="Pfam" id="PF01105"/>
    </source>
</evidence>
<keyword evidence="3" id="KW-0812">Transmembrane</keyword>
<dbReference type="Pfam" id="PF01105">
    <property type="entry name" value="EMP24_GP25L"/>
    <property type="match status" value="1"/>
</dbReference>
<evidence type="ECO:0000313" key="9">
    <source>
        <dbReference type="EMBL" id="KAG7585409.1"/>
    </source>
</evidence>
<gene>
    <name evidence="9" type="ORF">ISN45_Aa02g007730</name>
</gene>
<keyword evidence="6" id="KW-0175">Coiled coil</keyword>
<keyword evidence="10" id="KW-1185">Reference proteome</keyword>
<accession>A0A8T2BGU8</accession>
<dbReference type="PANTHER" id="PTHR22811">
    <property type="entry name" value="TRANSMEMBRANE EMP24 DOMAIN-CONTAINING PROTEIN"/>
    <property type="match status" value="1"/>
</dbReference>
<feature type="domain" description="GOLD" evidence="8">
    <location>
        <begin position="14"/>
        <end position="69"/>
    </location>
</feature>
<evidence type="ECO:0000313" key="10">
    <source>
        <dbReference type="Proteomes" id="UP000694240"/>
    </source>
</evidence>
<dbReference type="AlphaFoldDB" id="A0A8T2BGU8"/>
<comment type="subcellular location">
    <subcellularLocation>
        <location evidence="1">Membrane</location>
        <topology evidence="1">Single-pass type I membrane protein</topology>
    </subcellularLocation>
</comment>
<proteinExistence type="inferred from homology"/>